<sequence length="281" mass="32410">MYQYIVNVKVDNSDCVIIRSTVCVPYPSFTFRPKKPTPPEIPTEQPSPDRRETQVPVMREKVDLLAQKLVRIKHEQDNRLFPMLHVDKDFIDELSVPWKDALIVKLSGNECGFDGMKRNLDGQWGLAGEFDLLDIGNGFFVVKFNSEEDKTKVIKGIPWDIYGHHLLIRQWTQTFNAKPETIEKTMSWVRIVSLNLVYHDESFLWAIASAIGIPIEVDLDALRVERGRFARVCVEIDMNKPVVRSVGINGEWYEVQYEGLCVCQHCSCYGHCLRDCTYRPS</sequence>
<keyword evidence="2" id="KW-1185">Reference proteome</keyword>
<accession>A0ACB0MER8</accession>
<reference evidence="1" key="1">
    <citation type="submission" date="2023-10" db="EMBL/GenBank/DDBJ databases">
        <authorList>
            <person name="Rodriguez Cubillos JULIANA M."/>
            <person name="De Vega J."/>
        </authorList>
    </citation>
    <scope>NUCLEOTIDE SEQUENCE</scope>
</reference>
<protein>
    <submittedName>
        <fullName evidence="1">Uncharacterized protein</fullName>
    </submittedName>
</protein>
<gene>
    <name evidence="1" type="ORF">MILVUS5_LOCUS41429</name>
</gene>
<evidence type="ECO:0000313" key="2">
    <source>
        <dbReference type="Proteomes" id="UP001177021"/>
    </source>
</evidence>
<comment type="caution">
    <text evidence="1">The sequence shown here is derived from an EMBL/GenBank/DDBJ whole genome shotgun (WGS) entry which is preliminary data.</text>
</comment>
<evidence type="ECO:0000313" key="1">
    <source>
        <dbReference type="EMBL" id="CAJ2679308.1"/>
    </source>
</evidence>
<name>A0ACB0MER8_TRIPR</name>
<organism evidence="1 2">
    <name type="scientific">Trifolium pratense</name>
    <name type="common">Red clover</name>
    <dbReference type="NCBI Taxonomy" id="57577"/>
    <lineage>
        <taxon>Eukaryota</taxon>
        <taxon>Viridiplantae</taxon>
        <taxon>Streptophyta</taxon>
        <taxon>Embryophyta</taxon>
        <taxon>Tracheophyta</taxon>
        <taxon>Spermatophyta</taxon>
        <taxon>Magnoliopsida</taxon>
        <taxon>eudicotyledons</taxon>
        <taxon>Gunneridae</taxon>
        <taxon>Pentapetalae</taxon>
        <taxon>rosids</taxon>
        <taxon>fabids</taxon>
        <taxon>Fabales</taxon>
        <taxon>Fabaceae</taxon>
        <taxon>Papilionoideae</taxon>
        <taxon>50 kb inversion clade</taxon>
        <taxon>NPAAA clade</taxon>
        <taxon>Hologalegina</taxon>
        <taxon>IRL clade</taxon>
        <taxon>Trifolieae</taxon>
        <taxon>Trifolium</taxon>
    </lineage>
</organism>
<dbReference type="EMBL" id="CASHSV030000823">
    <property type="protein sequence ID" value="CAJ2679308.1"/>
    <property type="molecule type" value="Genomic_DNA"/>
</dbReference>
<dbReference type="Proteomes" id="UP001177021">
    <property type="component" value="Unassembled WGS sequence"/>
</dbReference>
<proteinExistence type="predicted"/>